<dbReference type="GO" id="GO:0005886">
    <property type="term" value="C:plasma membrane"/>
    <property type="evidence" value="ECO:0007669"/>
    <property type="project" value="UniProtKB-SubCell"/>
</dbReference>
<feature type="transmembrane region" description="Helical" evidence="6">
    <location>
        <begin position="76"/>
        <end position="93"/>
    </location>
</feature>
<accession>A0A517YXU6</accession>
<evidence type="ECO:0000256" key="2">
    <source>
        <dbReference type="ARBA" id="ARBA00022475"/>
    </source>
</evidence>
<feature type="transmembrane region" description="Helical" evidence="6">
    <location>
        <begin position="18"/>
        <end position="37"/>
    </location>
</feature>
<proteinExistence type="predicted"/>
<dbReference type="OrthoDB" id="282123at2"/>
<evidence type="ECO:0000256" key="5">
    <source>
        <dbReference type="ARBA" id="ARBA00023136"/>
    </source>
</evidence>
<dbReference type="AlphaFoldDB" id="A0A517YXU6"/>
<evidence type="ECO:0000256" key="4">
    <source>
        <dbReference type="ARBA" id="ARBA00022989"/>
    </source>
</evidence>
<keyword evidence="8" id="KW-1185">Reference proteome</keyword>
<dbReference type="InterPro" id="IPR011743">
    <property type="entry name" value="Caa3_sub_IV"/>
</dbReference>
<feature type="transmembrane region" description="Helical" evidence="6">
    <location>
        <begin position="44"/>
        <end position="64"/>
    </location>
</feature>
<protein>
    <recommendedName>
        <fullName evidence="9">Caa(3)-type oxidase subunit IV</fullName>
    </recommendedName>
</protein>
<keyword evidence="4 6" id="KW-1133">Transmembrane helix</keyword>
<evidence type="ECO:0008006" key="9">
    <source>
        <dbReference type="Google" id="ProtNLM"/>
    </source>
</evidence>
<evidence type="ECO:0000256" key="1">
    <source>
        <dbReference type="ARBA" id="ARBA00004651"/>
    </source>
</evidence>
<evidence type="ECO:0000256" key="6">
    <source>
        <dbReference type="SAM" id="Phobius"/>
    </source>
</evidence>
<dbReference type="NCBIfam" id="TIGR02229">
    <property type="entry name" value="caa3_sub_IV"/>
    <property type="match status" value="1"/>
</dbReference>
<dbReference type="Proteomes" id="UP000317369">
    <property type="component" value="Chromosome"/>
</dbReference>
<dbReference type="RefSeq" id="WP_145079778.1">
    <property type="nucleotide sequence ID" value="NZ_CP036425.1"/>
</dbReference>
<sequence>MSHSAHSDDHVHAVPLRILFAVFAALIILTFLTVGVTKVDLGGLNIWIALGVAVAKAILVALYFMHLRWDSPYNSLILAVAFVFVGIFIGFALKDSLEYQKYVERPALLDRLQPQTIQDIPKLPDSSESDPAH</sequence>
<dbReference type="EMBL" id="CP036425">
    <property type="protein sequence ID" value="QDU35045.1"/>
    <property type="molecule type" value="Genomic_DNA"/>
</dbReference>
<dbReference type="InterPro" id="IPR005171">
    <property type="entry name" value="Cyt_c_oxidase_su4_prok"/>
</dbReference>
<evidence type="ECO:0000313" key="7">
    <source>
        <dbReference type="EMBL" id="QDU35045.1"/>
    </source>
</evidence>
<dbReference type="Pfam" id="PF03626">
    <property type="entry name" value="COX4_pro"/>
    <property type="match status" value="1"/>
</dbReference>
<keyword evidence="3 6" id="KW-0812">Transmembrane</keyword>
<dbReference type="KEGG" id="pcor:KS4_31220"/>
<comment type="subcellular location">
    <subcellularLocation>
        <location evidence="1">Cell membrane</location>
        <topology evidence="1">Multi-pass membrane protein</topology>
    </subcellularLocation>
</comment>
<name>A0A517YXU6_9BACT</name>
<gene>
    <name evidence="7" type="ORF">KS4_31220</name>
</gene>
<keyword evidence="5 6" id="KW-0472">Membrane</keyword>
<evidence type="ECO:0000313" key="8">
    <source>
        <dbReference type="Proteomes" id="UP000317369"/>
    </source>
</evidence>
<reference evidence="7 8" key="1">
    <citation type="submission" date="2019-02" db="EMBL/GenBank/DDBJ databases">
        <title>Deep-cultivation of Planctomycetes and their phenomic and genomic characterization uncovers novel biology.</title>
        <authorList>
            <person name="Wiegand S."/>
            <person name="Jogler M."/>
            <person name="Boedeker C."/>
            <person name="Pinto D."/>
            <person name="Vollmers J."/>
            <person name="Rivas-Marin E."/>
            <person name="Kohn T."/>
            <person name="Peeters S.H."/>
            <person name="Heuer A."/>
            <person name="Rast P."/>
            <person name="Oberbeckmann S."/>
            <person name="Bunk B."/>
            <person name="Jeske O."/>
            <person name="Meyerdierks A."/>
            <person name="Storesund J.E."/>
            <person name="Kallscheuer N."/>
            <person name="Luecker S."/>
            <person name="Lage O.M."/>
            <person name="Pohl T."/>
            <person name="Merkel B.J."/>
            <person name="Hornburger P."/>
            <person name="Mueller R.-W."/>
            <person name="Bruemmer F."/>
            <person name="Labrenz M."/>
            <person name="Spormann A.M."/>
            <person name="Op den Camp H."/>
            <person name="Overmann J."/>
            <person name="Amann R."/>
            <person name="Jetten M.S.M."/>
            <person name="Mascher T."/>
            <person name="Medema M.H."/>
            <person name="Devos D.P."/>
            <person name="Kaster A.-K."/>
            <person name="Ovreas L."/>
            <person name="Rohde M."/>
            <person name="Galperin M.Y."/>
            <person name="Jogler C."/>
        </authorList>
    </citation>
    <scope>NUCLEOTIDE SEQUENCE [LARGE SCALE GENOMIC DNA]</scope>
    <source>
        <strain evidence="7 8">KS4</strain>
    </source>
</reference>
<organism evidence="7 8">
    <name type="scientific">Poriferisphaera corsica</name>
    <dbReference type="NCBI Taxonomy" id="2528020"/>
    <lineage>
        <taxon>Bacteria</taxon>
        <taxon>Pseudomonadati</taxon>
        <taxon>Planctomycetota</taxon>
        <taxon>Phycisphaerae</taxon>
        <taxon>Phycisphaerales</taxon>
        <taxon>Phycisphaeraceae</taxon>
        <taxon>Poriferisphaera</taxon>
    </lineage>
</organism>
<keyword evidence="2" id="KW-1003">Cell membrane</keyword>
<evidence type="ECO:0000256" key="3">
    <source>
        <dbReference type="ARBA" id="ARBA00022692"/>
    </source>
</evidence>